<evidence type="ECO:0000256" key="1">
    <source>
        <dbReference type="ARBA" id="ARBA00004123"/>
    </source>
</evidence>
<evidence type="ECO:0000256" key="3">
    <source>
        <dbReference type="ARBA" id="ARBA00022448"/>
    </source>
</evidence>
<evidence type="ECO:0000259" key="13">
    <source>
        <dbReference type="SMART" id="SM00913"/>
    </source>
</evidence>
<dbReference type="AlphaFoldDB" id="E2AJ05"/>
<name>E2AJ05_CAMFO</name>
<evidence type="ECO:0000256" key="10">
    <source>
        <dbReference type="ARBA" id="ARBA00076938"/>
    </source>
</evidence>
<dbReference type="SUPFAM" id="SSF48371">
    <property type="entry name" value="ARM repeat"/>
    <property type="match status" value="1"/>
</dbReference>
<dbReference type="InterPro" id="IPR057672">
    <property type="entry name" value="TPR_IPO4/5"/>
</dbReference>
<organism evidence="15">
    <name type="scientific">Camponotus floridanus</name>
    <name type="common">Florida carpenter ant</name>
    <dbReference type="NCBI Taxonomy" id="104421"/>
    <lineage>
        <taxon>Eukaryota</taxon>
        <taxon>Metazoa</taxon>
        <taxon>Ecdysozoa</taxon>
        <taxon>Arthropoda</taxon>
        <taxon>Hexapoda</taxon>
        <taxon>Insecta</taxon>
        <taxon>Pterygota</taxon>
        <taxon>Neoptera</taxon>
        <taxon>Endopterygota</taxon>
        <taxon>Hymenoptera</taxon>
        <taxon>Apocrita</taxon>
        <taxon>Aculeata</taxon>
        <taxon>Formicoidea</taxon>
        <taxon>Formicidae</taxon>
        <taxon>Formicinae</taxon>
        <taxon>Camponotus</taxon>
    </lineage>
</organism>
<dbReference type="InterPro" id="IPR011989">
    <property type="entry name" value="ARM-like"/>
</dbReference>
<reference evidence="14 15" key="1">
    <citation type="journal article" date="2010" name="Science">
        <title>Genomic comparison of the ants Camponotus floridanus and Harpegnathos saltator.</title>
        <authorList>
            <person name="Bonasio R."/>
            <person name="Zhang G."/>
            <person name="Ye C."/>
            <person name="Mutti N.S."/>
            <person name="Fang X."/>
            <person name="Qin N."/>
            <person name="Donahue G."/>
            <person name="Yang P."/>
            <person name="Li Q."/>
            <person name="Li C."/>
            <person name="Zhang P."/>
            <person name="Huang Z."/>
            <person name="Berger S.L."/>
            <person name="Reinberg D."/>
            <person name="Wang J."/>
            <person name="Liebig J."/>
        </authorList>
    </citation>
    <scope>NUCLEOTIDE SEQUENCE [LARGE SCALE GENOMIC DNA]</scope>
    <source>
        <strain evidence="15">C129</strain>
    </source>
</reference>
<dbReference type="InterPro" id="IPR040122">
    <property type="entry name" value="Importin_beta"/>
</dbReference>
<feature type="domain" description="Importin N-terminal" evidence="13">
    <location>
        <begin position="31"/>
        <end position="99"/>
    </location>
</feature>
<dbReference type="OrthoDB" id="951172at2759"/>
<dbReference type="GO" id="GO:0005737">
    <property type="term" value="C:cytoplasm"/>
    <property type="evidence" value="ECO:0007669"/>
    <property type="project" value="UniProtKB-SubCell"/>
</dbReference>
<gene>
    <name evidence="14" type="ORF">EAG_15592</name>
</gene>
<proteinExistence type="inferred from homology"/>
<evidence type="ECO:0000256" key="2">
    <source>
        <dbReference type="ARBA" id="ARBA00004496"/>
    </source>
</evidence>
<dbReference type="PANTHER" id="PTHR10527">
    <property type="entry name" value="IMPORTIN BETA"/>
    <property type="match status" value="1"/>
</dbReference>
<dbReference type="Proteomes" id="UP000000311">
    <property type="component" value="Unassembled WGS sequence"/>
</dbReference>
<dbReference type="Pfam" id="PF25780">
    <property type="entry name" value="TPR_IPO5"/>
    <property type="match status" value="1"/>
</dbReference>
<evidence type="ECO:0000256" key="4">
    <source>
        <dbReference type="ARBA" id="ARBA00022490"/>
    </source>
</evidence>
<dbReference type="Gene3D" id="1.25.10.10">
    <property type="entry name" value="Leucine-rich Repeat Variant"/>
    <property type="match status" value="2"/>
</dbReference>
<sequence>MAWQPQEEGLRQILTLLKESQSPDTATQRAVQQKLEELNKFPDFNNYLIFVLTKLTSEDEPTRSLSGLILKNNVKTYFHKFLPEVIIFIKQECLSAVGDPSPLIRATVGILITTVASKGELTTWPELLPALCQMLDSQDYNVCEGAFGALQKICEDSAEILDSDALNRPLNILIPKFLHFFRHSSPKIRSHAIACVNQFIIQRTQALMIHIDSFLENLFHLASDDDSEVRKNVCRALVMLLEVRMDRLIPHIHNIIEYMLMRTQDVDEGVALEACEFWLSLAEQQICKEALTPHLTRLVPILVRGMKYSEIDIILLKGDVEEDEMIPDREEDIRPRFHKSKTHHSHHANGMGRMAQHTDENGGVNGDDEDLDVEDGCDDDSTLSDWNLRKCSAAALDMLANVFREDLLPVLVPILKETLFHQSWEIKESGILALGAIAEGCMNGMIPHLSELIPYLISCLSDKKALVRAITCWTLSRYAHWVCAQPHETHLKPLMTELLKRVLDSNKRVQEAACSAFATLEEEACTELVPYLGFILETLVFAFSKYQHKNLLILYDAIGTLADSVGHHLNRPDYINLLMPPLINKWNVLKDEDKDLFPLLECLSSVATALRSGFLPYCEPVYRRCVSLVEQTLNQHIASTQSPEQFEAPDKDFMIVALDLLSGLAEGLDGHMERLVVNSNVMQLLYQCMQDTMPEVRQSSFALLGDLTKACFQHVLPCIPEFMPILGQNLHPQFISVCNNATWAIGEISIKLGPDTSTYIPLILTQLIEIINRPDTPKTLLENTGELSIQALLISSFLFKRYHIQYTEHILEQIEGNVDSNRQRDSVDSHMCTSLRSIRDNEEKDSAFRGMCQMITVNPAGVVPDFIFFCDAVASWSAPKEDLKEMFQKVVEKKTNSTYCSRLKIKWARKIGSDFLISFRHSLVSGSITCTASEQLHLKAKAAQCSRPNGVGRETMGRWDGWVKPRPLLINIVVVTVSS</sequence>
<dbReference type="GO" id="GO:0031267">
    <property type="term" value="F:small GTPase binding"/>
    <property type="evidence" value="ECO:0007669"/>
    <property type="project" value="InterPro"/>
</dbReference>
<feature type="region of interest" description="Disordered" evidence="12">
    <location>
        <begin position="339"/>
        <end position="366"/>
    </location>
</feature>
<dbReference type="SMART" id="SM00913">
    <property type="entry name" value="IBN_N"/>
    <property type="match status" value="1"/>
</dbReference>
<evidence type="ECO:0000256" key="9">
    <source>
        <dbReference type="ARBA" id="ARBA00067327"/>
    </source>
</evidence>
<keyword evidence="15" id="KW-1185">Reference proteome</keyword>
<evidence type="ECO:0000256" key="12">
    <source>
        <dbReference type="SAM" id="MobiDB-lite"/>
    </source>
</evidence>
<comment type="subcellular location">
    <subcellularLocation>
        <location evidence="2">Cytoplasm</location>
    </subcellularLocation>
    <subcellularLocation>
        <location evidence="1">Nucleus</location>
    </subcellularLocation>
</comment>
<dbReference type="STRING" id="104421.E2AJ05"/>
<keyword evidence="7" id="KW-0539">Nucleus</keyword>
<dbReference type="InterPro" id="IPR016024">
    <property type="entry name" value="ARM-type_fold"/>
</dbReference>
<dbReference type="GO" id="GO:0006606">
    <property type="term" value="P:protein import into nucleus"/>
    <property type="evidence" value="ECO:0007669"/>
    <property type="project" value="InterPro"/>
</dbReference>
<dbReference type="EMBL" id="GL439921">
    <property type="protein sequence ID" value="EFN66594.1"/>
    <property type="molecule type" value="Genomic_DNA"/>
</dbReference>
<dbReference type="InParanoid" id="E2AJ05"/>
<keyword evidence="6" id="KW-0653">Protein transport</keyword>
<evidence type="ECO:0000256" key="8">
    <source>
        <dbReference type="ARBA" id="ARBA00038423"/>
    </source>
</evidence>
<dbReference type="InterPro" id="IPR001494">
    <property type="entry name" value="Importin-beta_N"/>
</dbReference>
<protein>
    <recommendedName>
        <fullName evidence="9">Transportin-1</fullName>
    </recommendedName>
    <alternativeName>
        <fullName evidence="10">Importin beta-2</fullName>
    </alternativeName>
    <alternativeName>
        <fullName evidence="11">Karyopherin beta-2</fullName>
    </alternativeName>
</protein>
<evidence type="ECO:0000256" key="6">
    <source>
        <dbReference type="ARBA" id="ARBA00022927"/>
    </source>
</evidence>
<keyword evidence="3" id="KW-0813">Transport</keyword>
<dbReference type="GO" id="GO:0005635">
    <property type="term" value="C:nuclear envelope"/>
    <property type="evidence" value="ECO:0007669"/>
    <property type="project" value="UniProtKB-SubCell"/>
</dbReference>
<dbReference type="FunFam" id="1.25.10.10:FF:000028">
    <property type="entry name" value="Transportin-1 isoform 1"/>
    <property type="match status" value="1"/>
</dbReference>
<evidence type="ECO:0000313" key="14">
    <source>
        <dbReference type="EMBL" id="EFN66594.1"/>
    </source>
</evidence>
<dbReference type="Pfam" id="PF03810">
    <property type="entry name" value="IBN_N"/>
    <property type="match status" value="1"/>
</dbReference>
<evidence type="ECO:0000256" key="5">
    <source>
        <dbReference type="ARBA" id="ARBA00022737"/>
    </source>
</evidence>
<evidence type="ECO:0000256" key="11">
    <source>
        <dbReference type="ARBA" id="ARBA00080641"/>
    </source>
</evidence>
<keyword evidence="5" id="KW-0677">Repeat</keyword>
<dbReference type="Pfam" id="PF13513">
    <property type="entry name" value="HEAT_EZ"/>
    <property type="match status" value="1"/>
</dbReference>
<comment type="similarity">
    <text evidence="8">Belongs to the importin beta family. Importin beta-2 subfamily.</text>
</comment>
<accession>E2AJ05</accession>
<evidence type="ECO:0000313" key="15">
    <source>
        <dbReference type="Proteomes" id="UP000000311"/>
    </source>
</evidence>
<keyword evidence="4" id="KW-0963">Cytoplasm</keyword>
<evidence type="ECO:0000256" key="7">
    <source>
        <dbReference type="ARBA" id="ARBA00023242"/>
    </source>
</evidence>
<dbReference type="OMA" id="AQEGAMS"/>
<dbReference type="GO" id="GO:0031981">
    <property type="term" value="C:nuclear lumen"/>
    <property type="evidence" value="ECO:0007669"/>
    <property type="project" value="UniProtKB-ARBA"/>
</dbReference>
<dbReference type="FunCoup" id="E2AJ05">
    <property type="interactions" value="2605"/>
</dbReference>